<keyword evidence="1" id="KW-0805">Transcription regulation</keyword>
<proteinExistence type="predicted"/>
<dbReference type="PANTHER" id="PTHR30204:SF92">
    <property type="entry name" value="HTH-TYPE TRANSCRIPTIONAL REGULATOR ZNTR"/>
    <property type="match status" value="1"/>
</dbReference>
<protein>
    <submittedName>
        <fullName evidence="5">Helix-turn-helix domain-containing protein</fullName>
    </submittedName>
</protein>
<comment type="caution">
    <text evidence="5">The sequence shown here is derived from an EMBL/GenBank/DDBJ whole genome shotgun (WGS) entry which is preliminary data.</text>
</comment>
<dbReference type="InterPro" id="IPR015358">
    <property type="entry name" value="Tscrpt_reg_MerR_DNA-bd"/>
</dbReference>
<sequence length="154" mass="17151">MPTKSSPAKPAKDLAIGDLARATGVKITTIRFYESIGLMPEPARTAAGRRVYGEAHRRRLIFVRHARDLGFEVDAIRELLTLSDRPEQSCARVDALASQHLADVEERIARLELLRTELTRMVKACRHGRVGDCRILDTLADHGRCATEHGAVRD</sequence>
<dbReference type="Gene3D" id="1.10.1660.10">
    <property type="match status" value="1"/>
</dbReference>
<dbReference type="InterPro" id="IPR000551">
    <property type="entry name" value="MerR-type_HTH_dom"/>
</dbReference>
<name>A0ABN1F1T0_9PROT</name>
<dbReference type="SMART" id="SM00422">
    <property type="entry name" value="HTH_MERR"/>
    <property type="match status" value="1"/>
</dbReference>
<dbReference type="InterPro" id="IPR009061">
    <property type="entry name" value="DNA-bd_dom_put_sf"/>
</dbReference>
<dbReference type="PROSITE" id="PS50937">
    <property type="entry name" value="HTH_MERR_2"/>
    <property type="match status" value="1"/>
</dbReference>
<dbReference type="Proteomes" id="UP001499951">
    <property type="component" value="Unassembled WGS sequence"/>
</dbReference>
<dbReference type="PANTHER" id="PTHR30204">
    <property type="entry name" value="REDOX-CYCLING DRUG-SENSING TRANSCRIPTIONAL ACTIVATOR SOXR"/>
    <property type="match status" value="1"/>
</dbReference>
<feature type="domain" description="HTH merR-type" evidence="4">
    <location>
        <begin position="13"/>
        <end position="82"/>
    </location>
</feature>
<keyword evidence="6" id="KW-1185">Reference proteome</keyword>
<dbReference type="Pfam" id="PF00376">
    <property type="entry name" value="MerR"/>
    <property type="match status" value="1"/>
</dbReference>
<dbReference type="PRINTS" id="PR00040">
    <property type="entry name" value="HTHMERR"/>
</dbReference>
<dbReference type="InterPro" id="IPR047057">
    <property type="entry name" value="MerR_fam"/>
</dbReference>
<dbReference type="SUPFAM" id="SSF46955">
    <property type="entry name" value="Putative DNA-binding domain"/>
    <property type="match status" value="1"/>
</dbReference>
<evidence type="ECO:0000313" key="6">
    <source>
        <dbReference type="Proteomes" id="UP001499951"/>
    </source>
</evidence>
<evidence type="ECO:0000313" key="5">
    <source>
        <dbReference type="EMBL" id="GAA0580064.1"/>
    </source>
</evidence>
<accession>A0ABN1F1T0</accession>
<evidence type="ECO:0000256" key="3">
    <source>
        <dbReference type="ARBA" id="ARBA00023163"/>
    </source>
</evidence>
<evidence type="ECO:0000256" key="1">
    <source>
        <dbReference type="ARBA" id="ARBA00023015"/>
    </source>
</evidence>
<reference evidence="5 6" key="1">
    <citation type="journal article" date="2019" name="Int. J. Syst. Evol. Microbiol.">
        <title>The Global Catalogue of Microorganisms (GCM) 10K type strain sequencing project: providing services to taxonomists for standard genome sequencing and annotation.</title>
        <authorList>
            <consortium name="The Broad Institute Genomics Platform"/>
            <consortium name="The Broad Institute Genome Sequencing Center for Infectious Disease"/>
            <person name="Wu L."/>
            <person name="Ma J."/>
        </authorList>
    </citation>
    <scope>NUCLEOTIDE SEQUENCE [LARGE SCALE GENOMIC DNA]</scope>
    <source>
        <strain evidence="5 6">JCM 15089</strain>
    </source>
</reference>
<dbReference type="CDD" id="cd04785">
    <property type="entry name" value="HTH_CadR-PbrR-like"/>
    <property type="match status" value="1"/>
</dbReference>
<keyword evidence="3" id="KW-0804">Transcription</keyword>
<evidence type="ECO:0000259" key="4">
    <source>
        <dbReference type="PROSITE" id="PS50937"/>
    </source>
</evidence>
<dbReference type="RefSeq" id="WP_166936980.1">
    <property type="nucleotide sequence ID" value="NZ_BAAADD010000008.1"/>
</dbReference>
<dbReference type="PROSITE" id="PS00552">
    <property type="entry name" value="HTH_MERR_1"/>
    <property type="match status" value="1"/>
</dbReference>
<keyword evidence="2" id="KW-0238">DNA-binding</keyword>
<gene>
    <name evidence="5" type="ORF">GCM10008942_31200</name>
</gene>
<organism evidence="5 6">
    <name type="scientific">Rhizomicrobium electricum</name>
    <dbReference type="NCBI Taxonomy" id="480070"/>
    <lineage>
        <taxon>Bacteria</taxon>
        <taxon>Pseudomonadati</taxon>
        <taxon>Pseudomonadota</taxon>
        <taxon>Alphaproteobacteria</taxon>
        <taxon>Micropepsales</taxon>
        <taxon>Micropepsaceae</taxon>
        <taxon>Rhizomicrobium</taxon>
    </lineage>
</organism>
<dbReference type="Pfam" id="PF09278">
    <property type="entry name" value="MerR-DNA-bind"/>
    <property type="match status" value="1"/>
</dbReference>
<dbReference type="EMBL" id="BAAADD010000008">
    <property type="protein sequence ID" value="GAA0580064.1"/>
    <property type="molecule type" value="Genomic_DNA"/>
</dbReference>
<evidence type="ECO:0000256" key="2">
    <source>
        <dbReference type="ARBA" id="ARBA00023125"/>
    </source>
</evidence>